<evidence type="ECO:0000313" key="10">
    <source>
        <dbReference type="EMBL" id="VDB98026.1"/>
    </source>
</evidence>
<evidence type="ECO:0000313" key="11">
    <source>
        <dbReference type="Proteomes" id="UP000181728"/>
    </source>
</evidence>
<reference evidence="10 12" key="2">
    <citation type="submission" date="2018-08" db="EMBL/GenBank/DDBJ databases">
        <authorList>
            <person name="Lorentzen P. G. S. M."/>
        </authorList>
    </citation>
    <scope>NUCLEOTIDE SEQUENCE [LARGE SCALE GENOMIC DNA]</scope>
    <source>
        <strain evidence="10 12">CRBO_1381</strain>
    </source>
</reference>
<evidence type="ECO:0000256" key="1">
    <source>
        <dbReference type="ARBA" id="ARBA00004141"/>
    </source>
</evidence>
<dbReference type="Proteomes" id="UP000181728">
    <property type="component" value="Unassembled WGS sequence"/>
</dbReference>
<dbReference type="Pfam" id="PF01694">
    <property type="entry name" value="Rhomboid"/>
    <property type="match status" value="1"/>
</dbReference>
<dbReference type="InterPro" id="IPR022764">
    <property type="entry name" value="Peptidase_S54_rhomboid_dom"/>
</dbReference>
<feature type="transmembrane region" description="Helical" evidence="7">
    <location>
        <begin position="12"/>
        <end position="35"/>
    </location>
</feature>
<dbReference type="GO" id="GO:0016020">
    <property type="term" value="C:membrane"/>
    <property type="evidence" value="ECO:0007669"/>
    <property type="project" value="UniProtKB-SubCell"/>
</dbReference>
<dbReference type="PANTHER" id="PTHR43731:SF14">
    <property type="entry name" value="PRESENILIN-ASSOCIATED RHOMBOID-LIKE PROTEIN, MITOCHONDRIAL"/>
    <property type="match status" value="1"/>
</dbReference>
<comment type="similarity">
    <text evidence="2">Belongs to the peptidase S54 family.</text>
</comment>
<dbReference type="PANTHER" id="PTHR43731">
    <property type="entry name" value="RHOMBOID PROTEASE"/>
    <property type="match status" value="1"/>
</dbReference>
<keyword evidence="3 7" id="KW-0812">Transmembrane</keyword>
<feature type="transmembrane region" description="Helical" evidence="7">
    <location>
        <begin position="190"/>
        <end position="207"/>
    </location>
</feature>
<reference evidence="9 11" key="1">
    <citation type="journal article" date="2016" name="BMC Genomics">
        <title>Consensus pan-genome assembly of the specialised wine bacterium Oenococcus oeni.</title>
        <authorList>
            <person name="Sternes P.R."/>
            <person name="Borneman A.R."/>
        </authorList>
    </citation>
    <scope>NUCLEOTIDE SEQUENCE [LARGE SCALE GENOMIC DNA]</scope>
    <source>
        <strain evidence="9 11">AWRIB661</strain>
    </source>
</reference>
<dbReference type="AlphaFoldDB" id="A0A483BX68"/>
<dbReference type="GO" id="GO:0004252">
    <property type="term" value="F:serine-type endopeptidase activity"/>
    <property type="evidence" value="ECO:0007669"/>
    <property type="project" value="InterPro"/>
</dbReference>
<dbReference type="RefSeq" id="WP_032818803.1">
    <property type="nucleotide sequence ID" value="NZ_LR031358.1"/>
</dbReference>
<proteinExistence type="inferred from homology"/>
<dbReference type="EMBL" id="LR031358">
    <property type="protein sequence ID" value="VDB98026.1"/>
    <property type="molecule type" value="Genomic_DNA"/>
</dbReference>
<evidence type="ECO:0000256" key="4">
    <source>
        <dbReference type="ARBA" id="ARBA00022801"/>
    </source>
</evidence>
<evidence type="ECO:0000256" key="5">
    <source>
        <dbReference type="ARBA" id="ARBA00022989"/>
    </source>
</evidence>
<keyword evidence="4 10" id="KW-0378">Hydrolase</keyword>
<dbReference type="EMBL" id="MLOK01000036">
    <property type="protein sequence ID" value="OIM21415.1"/>
    <property type="molecule type" value="Genomic_DNA"/>
</dbReference>
<name>A0A483BX68_OENOE</name>
<feature type="transmembrane region" description="Helical" evidence="7">
    <location>
        <begin position="135"/>
        <end position="156"/>
    </location>
</feature>
<gene>
    <name evidence="9" type="ORF">ATX59_04370</name>
    <name evidence="10" type="ORF">OENI_0887</name>
</gene>
<dbReference type="InterPro" id="IPR035952">
    <property type="entry name" value="Rhomboid-like_sf"/>
</dbReference>
<keyword evidence="5 7" id="KW-1133">Transmembrane helix</keyword>
<feature type="transmembrane region" description="Helical" evidence="7">
    <location>
        <begin position="111"/>
        <end position="129"/>
    </location>
</feature>
<sequence>MRKSFLRFIPPVTLSIFSITVFIYFFQVFFDAYLFHSFGLFSLINRFINGPSIQSLILLGGQVSSLILKGQWYRLFTPIFLHSSLMHIFSNMFTLIIFGPFVEKLFGKTKYLLIYLLSGLWGNLLTLIFDPNPNIVSVGASGAIFGLFGAMISIAWFNRNNPIFKRQLVVFAALALFNLISNIGDQSVDIWAHIGGLIAGILTSLVCNFPSAQYGKVKTIIRVIAFCIFLLPFGFLLLKIQ</sequence>
<feature type="transmembrane region" description="Helical" evidence="7">
    <location>
        <begin position="219"/>
        <end position="238"/>
    </location>
</feature>
<evidence type="ECO:0000256" key="6">
    <source>
        <dbReference type="ARBA" id="ARBA00023136"/>
    </source>
</evidence>
<organism evidence="10 12">
    <name type="scientific">Oenococcus oeni</name>
    <name type="common">Leuconostoc oenos</name>
    <dbReference type="NCBI Taxonomy" id="1247"/>
    <lineage>
        <taxon>Bacteria</taxon>
        <taxon>Bacillati</taxon>
        <taxon>Bacillota</taxon>
        <taxon>Bacilli</taxon>
        <taxon>Lactobacillales</taxon>
        <taxon>Lactobacillaceae</taxon>
        <taxon>Oenococcus</taxon>
    </lineage>
</organism>
<feature type="transmembrane region" description="Helical" evidence="7">
    <location>
        <begin position="168"/>
        <end position="184"/>
    </location>
</feature>
<feature type="transmembrane region" description="Helical" evidence="7">
    <location>
        <begin position="79"/>
        <end position="99"/>
    </location>
</feature>
<comment type="subcellular location">
    <subcellularLocation>
        <location evidence="1">Membrane</location>
        <topology evidence="1">Multi-pass membrane protein</topology>
    </subcellularLocation>
</comment>
<feature type="domain" description="Peptidase S54 rhomboid" evidence="8">
    <location>
        <begin position="69"/>
        <end position="206"/>
    </location>
</feature>
<evidence type="ECO:0000313" key="9">
    <source>
        <dbReference type="EMBL" id="OIM21415.1"/>
    </source>
</evidence>
<dbReference type="Gene3D" id="1.20.1540.10">
    <property type="entry name" value="Rhomboid-like"/>
    <property type="match status" value="1"/>
</dbReference>
<protein>
    <submittedName>
        <fullName evidence="9">Rhomboid family intramembrane serine protease</fullName>
    </submittedName>
    <submittedName>
        <fullName evidence="10">Rhomboid protease</fullName>
        <ecNumber evidence="10">3.4.21.105</ecNumber>
    </submittedName>
</protein>
<evidence type="ECO:0000313" key="12">
    <source>
        <dbReference type="Proteomes" id="UP000294726"/>
    </source>
</evidence>
<dbReference type="Proteomes" id="UP000294726">
    <property type="component" value="Chromosome"/>
</dbReference>
<evidence type="ECO:0000256" key="3">
    <source>
        <dbReference type="ARBA" id="ARBA00022692"/>
    </source>
</evidence>
<keyword evidence="10" id="KW-0645">Protease</keyword>
<dbReference type="SUPFAM" id="SSF144091">
    <property type="entry name" value="Rhomboid-like"/>
    <property type="match status" value="1"/>
</dbReference>
<dbReference type="EC" id="3.4.21.105" evidence="10"/>
<dbReference type="InterPro" id="IPR050925">
    <property type="entry name" value="Rhomboid_protease_S54"/>
</dbReference>
<evidence type="ECO:0000256" key="2">
    <source>
        <dbReference type="ARBA" id="ARBA00009045"/>
    </source>
</evidence>
<evidence type="ECO:0000256" key="7">
    <source>
        <dbReference type="SAM" id="Phobius"/>
    </source>
</evidence>
<evidence type="ECO:0000259" key="8">
    <source>
        <dbReference type="Pfam" id="PF01694"/>
    </source>
</evidence>
<keyword evidence="6 7" id="KW-0472">Membrane</keyword>
<accession>A0A483BX68</accession>
<dbReference type="GO" id="GO:0006508">
    <property type="term" value="P:proteolysis"/>
    <property type="evidence" value="ECO:0007669"/>
    <property type="project" value="UniProtKB-KW"/>
</dbReference>